<proteinExistence type="predicted"/>
<keyword evidence="3" id="KW-1185">Reference proteome</keyword>
<evidence type="ECO:0000313" key="2">
    <source>
        <dbReference type="EMBL" id="MFC4265576.1"/>
    </source>
</evidence>
<evidence type="ECO:0000256" key="1">
    <source>
        <dbReference type="SAM" id="Phobius"/>
    </source>
</evidence>
<gene>
    <name evidence="2" type="ORF">ACFOW9_08180</name>
</gene>
<dbReference type="EMBL" id="JBHSCQ010000009">
    <property type="protein sequence ID" value="MFC4265576.1"/>
    <property type="molecule type" value="Genomic_DNA"/>
</dbReference>
<dbReference type="RefSeq" id="WP_230068192.1">
    <property type="nucleotide sequence ID" value="NZ_BAABLL010000007.1"/>
</dbReference>
<keyword evidence="1" id="KW-1133">Transmembrane helix</keyword>
<sequence>MTHSVGMQVAITATLTVFVLAGSLFFLTISAFDFPSVIGGGLSAFGAVLLVSMRRFIGARRTSASRSAQYKSTK</sequence>
<protein>
    <submittedName>
        <fullName evidence="2">Uncharacterized protein</fullName>
    </submittedName>
</protein>
<name>A0ABV8QZD6_9MICC</name>
<keyword evidence="1" id="KW-0472">Membrane</keyword>
<evidence type="ECO:0000313" key="3">
    <source>
        <dbReference type="Proteomes" id="UP001595773"/>
    </source>
</evidence>
<reference evidence="3" key="1">
    <citation type="journal article" date="2019" name="Int. J. Syst. Evol. Microbiol.">
        <title>The Global Catalogue of Microorganisms (GCM) 10K type strain sequencing project: providing services to taxonomists for standard genome sequencing and annotation.</title>
        <authorList>
            <consortium name="The Broad Institute Genomics Platform"/>
            <consortium name="The Broad Institute Genome Sequencing Center for Infectious Disease"/>
            <person name="Wu L."/>
            <person name="Ma J."/>
        </authorList>
    </citation>
    <scope>NUCLEOTIDE SEQUENCE [LARGE SCALE GENOMIC DNA]</scope>
    <source>
        <strain evidence="3">CGMCC 1.10698</strain>
    </source>
</reference>
<accession>A0ABV8QZD6</accession>
<comment type="caution">
    <text evidence="2">The sequence shown here is derived from an EMBL/GenBank/DDBJ whole genome shotgun (WGS) entry which is preliminary data.</text>
</comment>
<keyword evidence="1" id="KW-0812">Transmembrane</keyword>
<dbReference type="Proteomes" id="UP001595773">
    <property type="component" value="Unassembled WGS sequence"/>
</dbReference>
<feature type="transmembrane region" description="Helical" evidence="1">
    <location>
        <begin position="38"/>
        <end position="57"/>
    </location>
</feature>
<organism evidence="2 3">
    <name type="scientific">Arthrobacter cryoconiti</name>
    <dbReference type="NCBI Taxonomy" id="748907"/>
    <lineage>
        <taxon>Bacteria</taxon>
        <taxon>Bacillati</taxon>
        <taxon>Actinomycetota</taxon>
        <taxon>Actinomycetes</taxon>
        <taxon>Micrococcales</taxon>
        <taxon>Micrococcaceae</taxon>
        <taxon>Arthrobacter</taxon>
    </lineage>
</organism>
<feature type="transmembrane region" description="Helical" evidence="1">
    <location>
        <begin position="9"/>
        <end position="32"/>
    </location>
</feature>